<evidence type="ECO:0000256" key="1">
    <source>
        <dbReference type="SAM" id="SignalP"/>
    </source>
</evidence>
<dbReference type="PROSITE" id="PS51820">
    <property type="entry name" value="PA14"/>
    <property type="match status" value="1"/>
</dbReference>
<dbReference type="Proteomes" id="UP001370758">
    <property type="component" value="Unassembled WGS sequence"/>
</dbReference>
<organism evidence="3 4">
    <name type="scientific">Arthrobotrys musiformis</name>
    <dbReference type="NCBI Taxonomy" id="47236"/>
    <lineage>
        <taxon>Eukaryota</taxon>
        <taxon>Fungi</taxon>
        <taxon>Dikarya</taxon>
        <taxon>Ascomycota</taxon>
        <taxon>Pezizomycotina</taxon>
        <taxon>Orbiliomycetes</taxon>
        <taxon>Orbiliales</taxon>
        <taxon>Orbiliaceae</taxon>
        <taxon>Arthrobotrys</taxon>
    </lineage>
</organism>
<dbReference type="Gene3D" id="2.60.120.1560">
    <property type="match status" value="1"/>
</dbReference>
<comment type="caution">
    <text evidence="3">The sequence shown here is derived from an EMBL/GenBank/DDBJ whole genome shotgun (WGS) entry which is preliminary data.</text>
</comment>
<feature type="signal peptide" evidence="1">
    <location>
        <begin position="1"/>
        <end position="21"/>
    </location>
</feature>
<protein>
    <recommendedName>
        <fullName evidence="2">PA14 domain-containing protein</fullName>
    </recommendedName>
</protein>
<accession>A0AAV9VXK6</accession>
<evidence type="ECO:0000259" key="2">
    <source>
        <dbReference type="PROSITE" id="PS51820"/>
    </source>
</evidence>
<dbReference type="InterPro" id="IPR018871">
    <property type="entry name" value="GLEYA_adhesin_domain"/>
</dbReference>
<evidence type="ECO:0000313" key="4">
    <source>
        <dbReference type="Proteomes" id="UP001370758"/>
    </source>
</evidence>
<dbReference type="InterPro" id="IPR037524">
    <property type="entry name" value="PA14/GLEYA"/>
</dbReference>
<name>A0AAV9VXK6_9PEZI</name>
<feature type="domain" description="PA14" evidence="2">
    <location>
        <begin position="159"/>
        <end position="323"/>
    </location>
</feature>
<feature type="chain" id="PRO_5043732062" description="PA14 domain-containing protein" evidence="1">
    <location>
        <begin position="22"/>
        <end position="348"/>
    </location>
</feature>
<evidence type="ECO:0000313" key="3">
    <source>
        <dbReference type="EMBL" id="KAK6498554.1"/>
    </source>
</evidence>
<gene>
    <name evidence="3" type="ORF">TWF481_011142</name>
</gene>
<keyword evidence="1" id="KW-0732">Signal</keyword>
<dbReference type="Pfam" id="PF10528">
    <property type="entry name" value="GLEYA"/>
    <property type="match status" value="1"/>
</dbReference>
<keyword evidence="4" id="KW-1185">Reference proteome</keyword>
<dbReference type="AlphaFoldDB" id="A0AAV9VXK6"/>
<dbReference type="SUPFAM" id="SSF56988">
    <property type="entry name" value="Anthrax protective antigen"/>
    <property type="match status" value="1"/>
</dbReference>
<reference evidence="3 4" key="1">
    <citation type="submission" date="2023-08" db="EMBL/GenBank/DDBJ databases">
        <authorList>
            <person name="Palmer J.M."/>
        </authorList>
    </citation>
    <scope>NUCLEOTIDE SEQUENCE [LARGE SCALE GENOMIC DNA]</scope>
    <source>
        <strain evidence="3 4">TWF481</strain>
    </source>
</reference>
<proteinExistence type="predicted"/>
<dbReference type="EMBL" id="JAVHJL010000008">
    <property type="protein sequence ID" value="KAK6498554.1"/>
    <property type="molecule type" value="Genomic_DNA"/>
</dbReference>
<sequence length="348" mass="37380">MRFNCLIVGSLLAFAAMDASASLLSLENRQELQKRGYCPPASTITKFSIKSSTKTVTKYLKTKTATVTKTKTLPIKTVTKTLPTKTTTRTLPVVTTTKTLPVVTTTKTLPVVTTTTTLPAVTTTTTLPAVTTTTTLPGELTTTTTTAIVSPSSAPDTSCDNGGLEVAIYDTVSGETDFTYIKTKTPSNSALTDILGIVTDVNGTSPHGFSVQDTGTNLYILNYRGYFYAPKTGKYKFQITQPDDAFAFWIREKAFSGWAKGNADGIAYWDPSSGPSSATYELYLTAGEYLPLRLLLQNMGGECGYVFEITSSSGDQYFVQAGVPSPYLVQRPCDANAGSPYPDFGKET</sequence>